<reference evidence="2 3" key="1">
    <citation type="submission" date="2016-10" db="EMBL/GenBank/DDBJ databases">
        <authorList>
            <person name="de Groot N.N."/>
        </authorList>
    </citation>
    <scope>NUCLEOTIDE SEQUENCE [LARGE SCALE GENOMIC DNA]</scope>
    <source>
        <strain evidence="2 3">JCM 21544</strain>
    </source>
</reference>
<sequence length="106" mass="11942">MGLFNSHQPTTAEQIEREIHNLMAALDELKQGASKESRHTLDNLRARAEHLWEYSSPRLERMSLQTRRAGQLANQYAHEHPWSTAVLGLGLIVGAATLVGLMLSRR</sequence>
<protein>
    <submittedName>
        <fullName evidence="2">Membrane-anchored ribosome-binding protein, inhibits growth in stationary phase, ElaB/YqjD/DUF883 family</fullName>
    </submittedName>
</protein>
<feature type="transmembrane region" description="Helical" evidence="1">
    <location>
        <begin position="82"/>
        <end position="103"/>
    </location>
</feature>
<name>A0A1G9G5U1_9PSED</name>
<evidence type="ECO:0000256" key="1">
    <source>
        <dbReference type="SAM" id="Phobius"/>
    </source>
</evidence>
<keyword evidence="1" id="KW-0472">Membrane</keyword>
<dbReference type="AlphaFoldDB" id="A0A1G9G5U1"/>
<keyword evidence="1" id="KW-0812">Transmembrane</keyword>
<accession>A0A1G9G5U1</accession>
<evidence type="ECO:0000313" key="3">
    <source>
        <dbReference type="Proteomes" id="UP000198706"/>
    </source>
</evidence>
<dbReference type="EMBL" id="FNFD01000012">
    <property type="protein sequence ID" value="SDK95972.1"/>
    <property type="molecule type" value="Genomic_DNA"/>
</dbReference>
<dbReference type="STRING" id="137658.SAMN05216186_112112"/>
<keyword evidence="3" id="KW-1185">Reference proteome</keyword>
<dbReference type="RefSeq" id="WP_095598949.1">
    <property type="nucleotide sequence ID" value="NZ_CBKZNZ010000042.1"/>
</dbReference>
<evidence type="ECO:0000313" key="2">
    <source>
        <dbReference type="EMBL" id="SDK95972.1"/>
    </source>
</evidence>
<gene>
    <name evidence="2" type="ORF">SAMN05216186_112112</name>
</gene>
<organism evidence="2 3">
    <name type="scientific">Pseudomonas indica</name>
    <dbReference type="NCBI Taxonomy" id="137658"/>
    <lineage>
        <taxon>Bacteria</taxon>
        <taxon>Pseudomonadati</taxon>
        <taxon>Pseudomonadota</taxon>
        <taxon>Gammaproteobacteria</taxon>
        <taxon>Pseudomonadales</taxon>
        <taxon>Pseudomonadaceae</taxon>
        <taxon>Pseudomonas</taxon>
    </lineage>
</organism>
<proteinExistence type="predicted"/>
<keyword evidence="1" id="KW-1133">Transmembrane helix</keyword>
<dbReference type="Proteomes" id="UP000198706">
    <property type="component" value="Unassembled WGS sequence"/>
</dbReference>